<evidence type="ECO:0000256" key="1">
    <source>
        <dbReference type="SAM" id="Phobius"/>
    </source>
</evidence>
<dbReference type="AlphaFoldDB" id="A0A224YAQ3"/>
<sequence length="93" mass="10178">MTKQSDVPHVLLARMYSWRGSIGLTVSTLSIVIVFTFRTSVEEPRPLVRLARPFVAPSGWSGSSFFACAFSSRFLSLEEIPSSPAMCSASECT</sequence>
<protein>
    <submittedName>
        <fullName evidence="2">Uncharacterized protein</fullName>
    </submittedName>
</protein>
<proteinExistence type="predicted"/>
<organism evidence="2">
    <name type="scientific">Rhipicephalus zambeziensis</name>
    <dbReference type="NCBI Taxonomy" id="60191"/>
    <lineage>
        <taxon>Eukaryota</taxon>
        <taxon>Metazoa</taxon>
        <taxon>Ecdysozoa</taxon>
        <taxon>Arthropoda</taxon>
        <taxon>Chelicerata</taxon>
        <taxon>Arachnida</taxon>
        <taxon>Acari</taxon>
        <taxon>Parasitiformes</taxon>
        <taxon>Ixodida</taxon>
        <taxon>Ixodoidea</taxon>
        <taxon>Ixodidae</taxon>
        <taxon>Rhipicephalinae</taxon>
        <taxon>Rhipicephalus</taxon>
        <taxon>Rhipicephalus</taxon>
    </lineage>
</organism>
<accession>A0A224YAQ3</accession>
<reference evidence="2" key="1">
    <citation type="journal article" date="2017" name="Parasit. Vectors">
        <title>Sialotranscriptomics of Rhipicephalus zambeziensis reveals intricate expression profiles of secretory proteins and suggests tight temporal transcriptional regulation during blood-feeding.</title>
        <authorList>
            <person name="de Castro M.H."/>
            <person name="de Klerk D."/>
            <person name="Pienaar R."/>
            <person name="Rees D.J.G."/>
            <person name="Mans B.J."/>
        </authorList>
    </citation>
    <scope>NUCLEOTIDE SEQUENCE</scope>
    <source>
        <tissue evidence="2">Salivary glands</tissue>
    </source>
</reference>
<feature type="transmembrane region" description="Helical" evidence="1">
    <location>
        <begin position="16"/>
        <end position="37"/>
    </location>
</feature>
<dbReference type="EMBL" id="GFPF01003612">
    <property type="protein sequence ID" value="MAA14758.1"/>
    <property type="molecule type" value="Transcribed_RNA"/>
</dbReference>
<keyword evidence="1" id="KW-0472">Membrane</keyword>
<evidence type="ECO:0000313" key="2">
    <source>
        <dbReference type="EMBL" id="MAA14758.1"/>
    </source>
</evidence>
<name>A0A224YAQ3_9ACAR</name>
<keyword evidence="1" id="KW-0812">Transmembrane</keyword>
<keyword evidence="1" id="KW-1133">Transmembrane helix</keyword>